<name>A0A0H1BQR5_9EURO</name>
<evidence type="ECO:0000313" key="1">
    <source>
        <dbReference type="EMBL" id="KLJ13367.1"/>
    </source>
</evidence>
<dbReference type="Proteomes" id="UP000053573">
    <property type="component" value="Unassembled WGS sequence"/>
</dbReference>
<dbReference type="AlphaFoldDB" id="A0A0H1BQR5"/>
<accession>A0A0H1BQR5</accession>
<protein>
    <submittedName>
        <fullName evidence="1">Uncharacterized protein</fullName>
    </submittedName>
</protein>
<comment type="caution">
    <text evidence="1">The sequence shown here is derived from an EMBL/GenBank/DDBJ whole genome shotgun (WGS) entry which is preliminary data.</text>
</comment>
<dbReference type="EMBL" id="LDEV01000388">
    <property type="protein sequence ID" value="KLJ13367.1"/>
    <property type="molecule type" value="Genomic_DNA"/>
</dbReference>
<gene>
    <name evidence="1" type="ORF">EMPG_11690</name>
</gene>
<evidence type="ECO:0000313" key="2">
    <source>
        <dbReference type="Proteomes" id="UP000053573"/>
    </source>
</evidence>
<proteinExistence type="predicted"/>
<dbReference type="OrthoDB" id="4189866at2759"/>
<feature type="non-terminal residue" evidence="1">
    <location>
        <position position="1"/>
    </location>
</feature>
<keyword evidence="2" id="KW-1185">Reference proteome</keyword>
<reference evidence="2" key="1">
    <citation type="journal article" date="2015" name="PLoS Genet.">
        <title>The dynamic genome and transcriptome of the human fungal pathogen Blastomyces and close relative Emmonsia.</title>
        <authorList>
            <person name="Munoz J.F."/>
            <person name="Gauthier G.M."/>
            <person name="Desjardins C.A."/>
            <person name="Gallo J.E."/>
            <person name="Holder J."/>
            <person name="Sullivan T.D."/>
            <person name="Marty A.J."/>
            <person name="Carmen J.C."/>
            <person name="Chen Z."/>
            <person name="Ding L."/>
            <person name="Gujja S."/>
            <person name="Magrini V."/>
            <person name="Misas E."/>
            <person name="Mitreva M."/>
            <person name="Priest M."/>
            <person name="Saif S."/>
            <person name="Whiston E.A."/>
            <person name="Young S."/>
            <person name="Zeng Q."/>
            <person name="Goldman W.E."/>
            <person name="Mardis E.R."/>
            <person name="Taylor J.W."/>
            <person name="McEwen J.G."/>
            <person name="Clay O.K."/>
            <person name="Klein B.S."/>
            <person name="Cuomo C.A."/>
        </authorList>
    </citation>
    <scope>NUCLEOTIDE SEQUENCE [LARGE SCALE GENOMIC DNA]</scope>
    <source>
        <strain evidence="2">UAMH 139</strain>
    </source>
</reference>
<sequence>KKIEIKILFKFYIHSIIKNIKKIALFSKYINLFITEIKSEKVNQKILTFKI</sequence>
<organism evidence="1 2">
    <name type="scientific">Blastomyces silverae</name>
    <dbReference type="NCBI Taxonomy" id="2060906"/>
    <lineage>
        <taxon>Eukaryota</taxon>
        <taxon>Fungi</taxon>
        <taxon>Dikarya</taxon>
        <taxon>Ascomycota</taxon>
        <taxon>Pezizomycotina</taxon>
        <taxon>Eurotiomycetes</taxon>
        <taxon>Eurotiomycetidae</taxon>
        <taxon>Onygenales</taxon>
        <taxon>Ajellomycetaceae</taxon>
        <taxon>Blastomyces</taxon>
    </lineage>
</organism>